<dbReference type="EMBL" id="BRZM01000063">
    <property type="protein sequence ID" value="GLD63759.1"/>
    <property type="molecule type" value="Genomic_DNA"/>
</dbReference>
<evidence type="ECO:0000256" key="1">
    <source>
        <dbReference type="SAM" id="MobiDB-lite"/>
    </source>
</evidence>
<comment type="caution">
    <text evidence="2">The sequence shown here is derived from an EMBL/GenBank/DDBJ whole genome shotgun (WGS) entry which is preliminary data.</text>
</comment>
<dbReference type="AlphaFoldDB" id="A0AAD3N1I8"/>
<accession>A0AAD3N1I8</accession>
<proteinExistence type="predicted"/>
<keyword evidence="3" id="KW-1185">Reference proteome</keyword>
<reference evidence="2" key="1">
    <citation type="submission" date="2022-08" db="EMBL/GenBank/DDBJ databases">
        <title>Genome sequencing of akame (Lates japonicus).</title>
        <authorList>
            <person name="Hashiguchi Y."/>
            <person name="Takahashi H."/>
        </authorList>
    </citation>
    <scope>NUCLEOTIDE SEQUENCE</scope>
    <source>
        <strain evidence="2">Kochi</strain>
    </source>
</reference>
<protein>
    <submittedName>
        <fullName evidence="2">Zinc finger protein 850</fullName>
    </submittedName>
</protein>
<feature type="compositionally biased region" description="Low complexity" evidence="1">
    <location>
        <begin position="1"/>
        <end position="16"/>
    </location>
</feature>
<name>A0AAD3N1I8_LATJO</name>
<feature type="region of interest" description="Disordered" evidence="1">
    <location>
        <begin position="1"/>
        <end position="26"/>
    </location>
</feature>
<organism evidence="2 3">
    <name type="scientific">Lates japonicus</name>
    <name type="common">Japanese lates</name>
    <dbReference type="NCBI Taxonomy" id="270547"/>
    <lineage>
        <taxon>Eukaryota</taxon>
        <taxon>Metazoa</taxon>
        <taxon>Chordata</taxon>
        <taxon>Craniata</taxon>
        <taxon>Vertebrata</taxon>
        <taxon>Euteleostomi</taxon>
        <taxon>Actinopterygii</taxon>
        <taxon>Neopterygii</taxon>
        <taxon>Teleostei</taxon>
        <taxon>Neoteleostei</taxon>
        <taxon>Acanthomorphata</taxon>
        <taxon>Carangaria</taxon>
        <taxon>Carangaria incertae sedis</taxon>
        <taxon>Centropomidae</taxon>
        <taxon>Lates</taxon>
    </lineage>
</organism>
<evidence type="ECO:0000313" key="2">
    <source>
        <dbReference type="EMBL" id="GLD63759.1"/>
    </source>
</evidence>
<gene>
    <name evidence="2" type="ORF">AKAME5_001535100</name>
</gene>
<evidence type="ECO:0000313" key="3">
    <source>
        <dbReference type="Proteomes" id="UP001279410"/>
    </source>
</evidence>
<sequence length="103" mass="10745">MVTPATTVATASVSTPEGKPHTTVGQMRTEETMTGKQFVLCFDNEEQAKEGMNIEEGGESYVLRGDASSEAVDGGMGGEGKSLVLQFKTDGQGEGERGGIKEG</sequence>
<dbReference type="Proteomes" id="UP001279410">
    <property type="component" value="Unassembled WGS sequence"/>
</dbReference>